<dbReference type="EMBL" id="MN740745">
    <property type="protein sequence ID" value="QHU09731.1"/>
    <property type="molecule type" value="Genomic_DNA"/>
</dbReference>
<evidence type="ECO:0000313" key="1">
    <source>
        <dbReference type="EMBL" id="QHU09731.1"/>
    </source>
</evidence>
<sequence length="85" mass="9325">MDDNWAGYLNALGTKRNPQSTNSIPFETSSKTIGVSGFLDLKPSNPTFQANYDAMSGSWKGVSASEKAVLKSRADKTEFMHYSRS</sequence>
<reference evidence="1" key="1">
    <citation type="journal article" date="2020" name="Nature">
        <title>Giant virus diversity and host interactions through global metagenomics.</title>
        <authorList>
            <person name="Schulz F."/>
            <person name="Roux S."/>
            <person name="Paez-Espino D."/>
            <person name="Jungbluth S."/>
            <person name="Walsh D.A."/>
            <person name="Denef V.J."/>
            <person name="McMahon K.D."/>
            <person name="Konstantinidis K.T."/>
            <person name="Eloe-Fadrosh E.A."/>
            <person name="Kyrpides N.C."/>
            <person name="Woyke T."/>
        </authorList>
    </citation>
    <scope>NUCLEOTIDE SEQUENCE</scope>
    <source>
        <strain evidence="1">GVMAG-S-1101164-164</strain>
    </source>
</reference>
<name>A0A6C0JXS3_9ZZZZ</name>
<dbReference type="AlphaFoldDB" id="A0A6C0JXS3"/>
<proteinExistence type="predicted"/>
<accession>A0A6C0JXS3</accession>
<protein>
    <submittedName>
        <fullName evidence="1">Uncharacterized protein</fullName>
    </submittedName>
</protein>
<organism evidence="1">
    <name type="scientific">viral metagenome</name>
    <dbReference type="NCBI Taxonomy" id="1070528"/>
    <lineage>
        <taxon>unclassified sequences</taxon>
        <taxon>metagenomes</taxon>
        <taxon>organismal metagenomes</taxon>
    </lineage>
</organism>